<comment type="caution">
    <text evidence="1">The sequence shown here is derived from an EMBL/GenBank/DDBJ whole genome shotgun (WGS) entry which is preliminary data.</text>
</comment>
<dbReference type="EMBL" id="JASZYV010000005">
    <property type="protein sequence ID" value="MDM0046942.1"/>
    <property type="molecule type" value="Genomic_DNA"/>
</dbReference>
<sequence>MQSEINPHQTPPERLLRLPEVETRVGLRKSSIYEAIRRGAFPTPVRLSPRAVCWPASEIDAWISERIGTRARA</sequence>
<evidence type="ECO:0000313" key="2">
    <source>
        <dbReference type="Proteomes" id="UP001174908"/>
    </source>
</evidence>
<dbReference type="PANTHER" id="PTHR36154">
    <property type="entry name" value="DNA-BINDING TRANSCRIPTIONAL ACTIVATOR ALPA"/>
    <property type="match status" value="1"/>
</dbReference>
<organism evidence="1 2">
    <name type="scientific">Variovorax dokdonensis</name>
    <dbReference type="NCBI Taxonomy" id="344883"/>
    <lineage>
        <taxon>Bacteria</taxon>
        <taxon>Pseudomonadati</taxon>
        <taxon>Pseudomonadota</taxon>
        <taxon>Betaproteobacteria</taxon>
        <taxon>Burkholderiales</taxon>
        <taxon>Comamonadaceae</taxon>
        <taxon>Variovorax</taxon>
    </lineage>
</organism>
<name>A0ABT7NG92_9BURK</name>
<dbReference type="Proteomes" id="UP001174908">
    <property type="component" value="Unassembled WGS sequence"/>
</dbReference>
<evidence type="ECO:0000313" key="1">
    <source>
        <dbReference type="EMBL" id="MDM0046942.1"/>
    </source>
</evidence>
<reference evidence="1" key="1">
    <citation type="submission" date="2023-06" db="EMBL/GenBank/DDBJ databases">
        <authorList>
            <person name="Jiang Y."/>
            <person name="Liu Q."/>
        </authorList>
    </citation>
    <scope>NUCLEOTIDE SEQUENCE</scope>
    <source>
        <strain evidence="1">CGMCC 1.12089</strain>
    </source>
</reference>
<dbReference type="Gene3D" id="1.10.238.160">
    <property type="match status" value="1"/>
</dbReference>
<accession>A0ABT7NG92</accession>
<keyword evidence="2" id="KW-1185">Reference proteome</keyword>
<proteinExistence type="predicted"/>
<dbReference type="InterPro" id="IPR010260">
    <property type="entry name" value="AlpA"/>
</dbReference>
<dbReference type="RefSeq" id="WP_286662198.1">
    <property type="nucleotide sequence ID" value="NZ_JBHTJD010000010.1"/>
</dbReference>
<dbReference type="InterPro" id="IPR052931">
    <property type="entry name" value="Prophage_regulatory_activator"/>
</dbReference>
<gene>
    <name evidence="1" type="ORF">QTH91_20795</name>
</gene>
<protein>
    <submittedName>
        <fullName evidence="1">AlpA family transcriptional regulator</fullName>
    </submittedName>
</protein>
<dbReference type="Pfam" id="PF05930">
    <property type="entry name" value="Phage_AlpA"/>
    <property type="match status" value="1"/>
</dbReference>
<dbReference type="PANTHER" id="PTHR36154:SF1">
    <property type="entry name" value="DNA-BINDING TRANSCRIPTIONAL ACTIVATOR ALPA"/>
    <property type="match status" value="1"/>
</dbReference>